<dbReference type="RefSeq" id="WP_269883282.1">
    <property type="nucleotide sequence ID" value="NZ_JAQAGZ010000013.1"/>
</dbReference>
<dbReference type="CDD" id="cd19085">
    <property type="entry name" value="AKR_AKR11B3"/>
    <property type="match status" value="1"/>
</dbReference>
<dbReference type="Gene3D" id="3.20.20.100">
    <property type="entry name" value="NADP-dependent oxidoreductase domain"/>
    <property type="match status" value="1"/>
</dbReference>
<feature type="domain" description="NADP-dependent oxidoreductase" evidence="2">
    <location>
        <begin position="16"/>
        <end position="325"/>
    </location>
</feature>
<dbReference type="SUPFAM" id="SSF51430">
    <property type="entry name" value="NAD(P)-linked oxidoreductase"/>
    <property type="match status" value="1"/>
</dbReference>
<dbReference type="PRINTS" id="PR00069">
    <property type="entry name" value="ALDKETRDTASE"/>
</dbReference>
<reference evidence="3 4" key="1">
    <citation type="submission" date="2022-12" db="EMBL/GenBank/DDBJ databases">
        <title>Draft genome sequence of Paenibacillus sp. dW9.</title>
        <authorList>
            <person name="Choi E.-W."/>
            <person name="Kim D.-U."/>
        </authorList>
    </citation>
    <scope>NUCLEOTIDE SEQUENCE [LARGE SCALE GENOMIC DNA]</scope>
    <source>
        <strain evidence="4">dW9</strain>
    </source>
</reference>
<name>A0ABT4QD04_9BACL</name>
<dbReference type="EMBL" id="JAQAGZ010000013">
    <property type="protein sequence ID" value="MCZ8514763.1"/>
    <property type="molecule type" value="Genomic_DNA"/>
</dbReference>
<comment type="caution">
    <text evidence="3">The sequence shown here is derived from an EMBL/GenBank/DDBJ whole genome shotgun (WGS) entry which is preliminary data.</text>
</comment>
<proteinExistence type="predicted"/>
<evidence type="ECO:0000259" key="2">
    <source>
        <dbReference type="Pfam" id="PF00248"/>
    </source>
</evidence>
<sequence>MRMRNLGSSGLKVSVLGMGCWQYGGGKYWGDQNQNDVDEVVHKALDMGINYFDTAEVYNDGESERSLGSALKGRRHEAVIGSKISTSNVHKARLKKHCEDSLRRLQTDYIDVYMLHWPVNPISVKHFTTDPALIAVPPSVEDVFETLLELKRDGKIRHIGISNHGVLQMREVLQTGAVVAANELAYSLLSRAIETEVLPYCKEQGIGIIGYMPMQQGLLSGKYTSLDELKPMQARSRHFHYSRGEGTRHGEEGAEAEVTEALRQIRELAIELDIQMTVLSLAWAIANEGISTTIVGSRNVQQLEMNIQAAEYQITPDVVERLNRITNPVLHKLGTNPDYYENRQNSRMY</sequence>
<evidence type="ECO:0000313" key="3">
    <source>
        <dbReference type="EMBL" id="MCZ8514763.1"/>
    </source>
</evidence>
<dbReference type="InterPro" id="IPR050523">
    <property type="entry name" value="AKR_Detox_Biosynth"/>
</dbReference>
<dbReference type="PANTHER" id="PTHR43364">
    <property type="entry name" value="NADH-SPECIFIC METHYLGLYOXAL REDUCTASE-RELATED"/>
    <property type="match status" value="1"/>
</dbReference>
<gene>
    <name evidence="3" type="ORF">O9H85_20510</name>
</gene>
<protein>
    <submittedName>
        <fullName evidence="3">Aldo/keto reductase</fullName>
    </submittedName>
</protein>
<dbReference type="InterPro" id="IPR020471">
    <property type="entry name" value="AKR"/>
</dbReference>
<evidence type="ECO:0000313" key="4">
    <source>
        <dbReference type="Proteomes" id="UP001527882"/>
    </source>
</evidence>
<dbReference type="Pfam" id="PF00248">
    <property type="entry name" value="Aldo_ket_red"/>
    <property type="match status" value="1"/>
</dbReference>
<keyword evidence="1" id="KW-0560">Oxidoreductase</keyword>
<organism evidence="3 4">
    <name type="scientific">Paenibacillus gyeongsangnamensis</name>
    <dbReference type="NCBI Taxonomy" id="3388067"/>
    <lineage>
        <taxon>Bacteria</taxon>
        <taxon>Bacillati</taxon>
        <taxon>Bacillota</taxon>
        <taxon>Bacilli</taxon>
        <taxon>Bacillales</taxon>
        <taxon>Paenibacillaceae</taxon>
        <taxon>Paenibacillus</taxon>
    </lineage>
</organism>
<keyword evidence="4" id="KW-1185">Reference proteome</keyword>
<dbReference type="PANTHER" id="PTHR43364:SF4">
    <property type="entry name" value="NAD(P)-LINKED OXIDOREDUCTASE SUPERFAMILY PROTEIN"/>
    <property type="match status" value="1"/>
</dbReference>
<dbReference type="Proteomes" id="UP001527882">
    <property type="component" value="Unassembled WGS sequence"/>
</dbReference>
<accession>A0ABT4QD04</accession>
<evidence type="ECO:0000256" key="1">
    <source>
        <dbReference type="ARBA" id="ARBA00023002"/>
    </source>
</evidence>
<dbReference type="InterPro" id="IPR023210">
    <property type="entry name" value="NADP_OxRdtase_dom"/>
</dbReference>
<dbReference type="InterPro" id="IPR036812">
    <property type="entry name" value="NAD(P)_OxRdtase_dom_sf"/>
</dbReference>